<name>A0A423TYA3_PENVA</name>
<evidence type="ECO:0000256" key="5">
    <source>
        <dbReference type="SAM" id="Phobius"/>
    </source>
</evidence>
<keyword evidence="5" id="KW-1133">Transmembrane helix</keyword>
<dbReference type="InterPro" id="IPR036291">
    <property type="entry name" value="NAD(P)-bd_dom_sf"/>
</dbReference>
<keyword evidence="2" id="KW-0521">NADP</keyword>
<comment type="subcellular location">
    <subcellularLocation>
        <location evidence="1">Mitochondrion</location>
    </subcellularLocation>
</comment>
<accession>A0A423TYA3</accession>
<dbReference type="InterPro" id="IPR052149">
    <property type="entry name" value="17-beta-HSD3-like"/>
</dbReference>
<evidence type="ECO:0008006" key="8">
    <source>
        <dbReference type="Google" id="ProtNLM"/>
    </source>
</evidence>
<gene>
    <name evidence="6" type="ORF">C7M84_025396</name>
</gene>
<feature type="transmembrane region" description="Helical" evidence="5">
    <location>
        <begin position="20"/>
        <end position="43"/>
    </location>
</feature>
<evidence type="ECO:0000256" key="1">
    <source>
        <dbReference type="ARBA" id="ARBA00004173"/>
    </source>
</evidence>
<proteinExistence type="inferred from homology"/>
<dbReference type="Gene3D" id="3.40.50.720">
    <property type="entry name" value="NAD(P)-binding Rossmann-like Domain"/>
    <property type="match status" value="1"/>
</dbReference>
<dbReference type="OrthoDB" id="5545019at2759"/>
<dbReference type="Proteomes" id="UP000283509">
    <property type="component" value="Unassembled WGS sequence"/>
</dbReference>
<reference evidence="6 7" key="1">
    <citation type="submission" date="2018-04" db="EMBL/GenBank/DDBJ databases">
        <authorList>
            <person name="Zhang X."/>
            <person name="Yuan J."/>
            <person name="Li F."/>
            <person name="Xiang J."/>
        </authorList>
    </citation>
    <scope>NUCLEOTIDE SEQUENCE [LARGE SCALE GENOMIC DNA]</scope>
    <source>
        <tissue evidence="6">Muscle</tissue>
    </source>
</reference>
<evidence type="ECO:0000313" key="7">
    <source>
        <dbReference type="Proteomes" id="UP000283509"/>
    </source>
</evidence>
<comment type="similarity">
    <text evidence="4">Belongs to the short-chain dehydrogenases/reductases (SDR) family. 17-beta-HSD 3 subfamily.</text>
</comment>
<sequence length="310" mass="34324">MSNLEERLLLLLPKGVVGVLALVGILAVGRILACSVWGVVGALRTYVWARLWAKSLPETYGKWAVVTGSTDGIGKSYAKELAKKGMNILLVSRNMEKLQRVAKEIRSKYRVQTDVVQADFALGRPIYGNIAKRLKGKDIGILVNNVGMLLAPGPFKKLTEDNIWAYVNVNVASVLAMTRLVLPEMLRRKKGAVVNVSSVASYFPMAYFQVYSASKLQPRLREECGSSARRPVRGAGRRVHQHDFLRQGHSHPRVLHPTADAFAGSAVAHRLQRGAPSSPSPQLAVWRTLPERYIVSSYKARMDNKLKKSK</sequence>
<keyword evidence="5" id="KW-0812">Transmembrane</keyword>
<dbReference type="AlphaFoldDB" id="A0A423TYA3"/>
<organism evidence="6 7">
    <name type="scientific">Penaeus vannamei</name>
    <name type="common">Whiteleg shrimp</name>
    <name type="synonym">Litopenaeus vannamei</name>
    <dbReference type="NCBI Taxonomy" id="6689"/>
    <lineage>
        <taxon>Eukaryota</taxon>
        <taxon>Metazoa</taxon>
        <taxon>Ecdysozoa</taxon>
        <taxon>Arthropoda</taxon>
        <taxon>Crustacea</taxon>
        <taxon>Multicrustacea</taxon>
        <taxon>Malacostraca</taxon>
        <taxon>Eumalacostraca</taxon>
        <taxon>Eucarida</taxon>
        <taxon>Decapoda</taxon>
        <taxon>Dendrobranchiata</taxon>
        <taxon>Penaeoidea</taxon>
        <taxon>Penaeidae</taxon>
        <taxon>Penaeus</taxon>
    </lineage>
</organism>
<keyword evidence="7" id="KW-1185">Reference proteome</keyword>
<comment type="caution">
    <text evidence="6">The sequence shown here is derived from an EMBL/GenBank/DDBJ whole genome shotgun (WGS) entry which is preliminary data.</text>
</comment>
<dbReference type="PANTHER" id="PTHR44889">
    <property type="entry name" value="INACTIVE HYDROXYSTEROID DEHYDROGENASE-LIKE PROTEIN 1"/>
    <property type="match status" value="1"/>
</dbReference>
<dbReference type="Pfam" id="PF00106">
    <property type="entry name" value="adh_short"/>
    <property type="match status" value="1"/>
</dbReference>
<evidence type="ECO:0000313" key="6">
    <source>
        <dbReference type="EMBL" id="ROT81443.1"/>
    </source>
</evidence>
<protein>
    <recommendedName>
        <fullName evidence="8">Inactive hydroxysteroid dehydrogenase-like protein 1</fullName>
    </recommendedName>
</protein>
<dbReference type="CDD" id="cd05356">
    <property type="entry name" value="17beta-HSD1_like_SDR_c"/>
    <property type="match status" value="1"/>
</dbReference>
<reference evidence="6 7" key="2">
    <citation type="submission" date="2019-01" db="EMBL/GenBank/DDBJ databases">
        <title>The decoding of complex shrimp genome reveals the adaptation for benthos swimmer, frequently molting mechanism and breeding impact on genome.</title>
        <authorList>
            <person name="Sun Y."/>
            <person name="Gao Y."/>
            <person name="Yu Y."/>
        </authorList>
    </citation>
    <scope>NUCLEOTIDE SEQUENCE [LARGE SCALE GENOMIC DNA]</scope>
    <source>
        <tissue evidence="6">Muscle</tissue>
    </source>
</reference>
<dbReference type="PRINTS" id="PR00081">
    <property type="entry name" value="GDHRDH"/>
</dbReference>
<keyword evidence="3" id="KW-0496">Mitochondrion</keyword>
<keyword evidence="5" id="KW-0472">Membrane</keyword>
<dbReference type="PANTHER" id="PTHR44889:SF1">
    <property type="entry name" value="INACTIVE HYDROXYSTEROID DEHYDROGENASE-LIKE PROTEIN 1"/>
    <property type="match status" value="1"/>
</dbReference>
<dbReference type="STRING" id="6689.A0A423TYA3"/>
<evidence type="ECO:0000256" key="4">
    <source>
        <dbReference type="ARBA" id="ARBA00038261"/>
    </source>
</evidence>
<dbReference type="EMBL" id="QCYY01000971">
    <property type="protein sequence ID" value="ROT81443.1"/>
    <property type="molecule type" value="Genomic_DNA"/>
</dbReference>
<evidence type="ECO:0000256" key="3">
    <source>
        <dbReference type="ARBA" id="ARBA00023128"/>
    </source>
</evidence>
<dbReference type="GO" id="GO:0005739">
    <property type="term" value="C:mitochondrion"/>
    <property type="evidence" value="ECO:0007669"/>
    <property type="project" value="UniProtKB-SubCell"/>
</dbReference>
<dbReference type="InterPro" id="IPR002347">
    <property type="entry name" value="SDR_fam"/>
</dbReference>
<evidence type="ECO:0000256" key="2">
    <source>
        <dbReference type="ARBA" id="ARBA00022857"/>
    </source>
</evidence>
<dbReference type="SUPFAM" id="SSF51735">
    <property type="entry name" value="NAD(P)-binding Rossmann-fold domains"/>
    <property type="match status" value="1"/>
</dbReference>
<dbReference type="FunFam" id="3.40.50.720:FF:000137">
    <property type="entry name" value="Hydroxysteroid (17-beta) dehydrogenase 3"/>
    <property type="match status" value="1"/>
</dbReference>